<dbReference type="OrthoDB" id="5772854at2"/>
<reference evidence="1 2" key="1">
    <citation type="submission" date="2011-06" db="EMBL/GenBank/DDBJ databases">
        <title>The draft genome of Thiocapsa marina 5811.</title>
        <authorList>
            <consortium name="US DOE Joint Genome Institute (JGI-PGF)"/>
            <person name="Lucas S."/>
            <person name="Han J."/>
            <person name="Cheng J.-F."/>
            <person name="Goodwin L."/>
            <person name="Pitluck S."/>
            <person name="Peters L."/>
            <person name="Land M.L."/>
            <person name="Hauser L."/>
            <person name="Vogl K."/>
            <person name="Liu Z."/>
            <person name="Imhoff J."/>
            <person name="Thiel V."/>
            <person name="Frigaard N.-U."/>
            <person name="Bryant D."/>
            <person name="Woyke T.J."/>
        </authorList>
    </citation>
    <scope>NUCLEOTIDE SEQUENCE [LARGE SCALE GENOMIC DNA]</scope>
    <source>
        <strain evidence="1 2">5811</strain>
    </source>
</reference>
<dbReference type="RefSeq" id="WP_007194537.1">
    <property type="nucleotide sequence ID" value="NZ_AFWV01000012.1"/>
</dbReference>
<name>F9UFG2_9GAMM</name>
<accession>F9UFG2</accession>
<gene>
    <name evidence="1" type="ORF">ThimaDRAFT_3665</name>
</gene>
<protein>
    <recommendedName>
        <fullName evidence="3">DUF3368 domain-containing protein</fullName>
    </recommendedName>
</protein>
<dbReference type="EMBL" id="AFWV01000012">
    <property type="protein sequence ID" value="EGV17199.1"/>
    <property type="molecule type" value="Genomic_DNA"/>
</dbReference>
<proteinExistence type="predicted"/>
<keyword evidence="2" id="KW-1185">Reference proteome</keyword>
<dbReference type="PANTHER" id="PTHR39550:SF1">
    <property type="entry name" value="SLL0658 PROTEIN"/>
    <property type="match status" value="1"/>
</dbReference>
<evidence type="ECO:0008006" key="3">
    <source>
        <dbReference type="Google" id="ProtNLM"/>
    </source>
</evidence>
<dbReference type="Pfam" id="PF11848">
    <property type="entry name" value="DUF3368"/>
    <property type="match status" value="1"/>
</dbReference>
<evidence type="ECO:0000313" key="2">
    <source>
        <dbReference type="Proteomes" id="UP000005459"/>
    </source>
</evidence>
<dbReference type="InterPro" id="IPR021799">
    <property type="entry name" value="PIN-like_prokaryotic"/>
</dbReference>
<dbReference type="AlphaFoldDB" id="F9UFG2"/>
<dbReference type="Proteomes" id="UP000005459">
    <property type="component" value="Unassembled WGS sequence"/>
</dbReference>
<evidence type="ECO:0000313" key="1">
    <source>
        <dbReference type="EMBL" id="EGV17199.1"/>
    </source>
</evidence>
<dbReference type="PANTHER" id="PTHR39550">
    <property type="entry name" value="SLL0658 PROTEIN"/>
    <property type="match status" value="1"/>
</dbReference>
<dbReference type="eggNOG" id="COG2405">
    <property type="taxonomic scope" value="Bacteria"/>
</dbReference>
<dbReference type="STRING" id="768671.ThimaDRAFT_3665"/>
<organism evidence="1 2">
    <name type="scientific">Thiocapsa marina 5811</name>
    <dbReference type="NCBI Taxonomy" id="768671"/>
    <lineage>
        <taxon>Bacteria</taxon>
        <taxon>Pseudomonadati</taxon>
        <taxon>Pseudomonadota</taxon>
        <taxon>Gammaproteobacteria</taxon>
        <taxon>Chromatiales</taxon>
        <taxon>Chromatiaceae</taxon>
        <taxon>Thiocapsa</taxon>
    </lineage>
</organism>
<sequence length="168" mass="17680">MSDPRPVVADAGPLIVLAAIGQIGLLGELYGRVLVPEAVFTEVTIAGFDRPGSAELGAASWVVRTPVAPQPDLLLRRGLGLGESEAITLAFRNDARLLLLDDRRARQIAELAYGLRVKGAAGILVESKKRGLIASIATPLEQMRIAGYFLGQPVIDRALLEAGEGGSS</sequence>